<dbReference type="InterPro" id="IPR018108">
    <property type="entry name" value="MCP_transmembrane"/>
</dbReference>
<evidence type="ECO:0000256" key="7">
    <source>
        <dbReference type="ARBA" id="ARBA00023136"/>
    </source>
</evidence>
<evidence type="ECO:0000256" key="4">
    <source>
        <dbReference type="ARBA" id="ARBA00022692"/>
    </source>
</evidence>
<dbReference type="Gene3D" id="1.50.40.10">
    <property type="entry name" value="Mitochondrial carrier domain"/>
    <property type="match status" value="2"/>
</dbReference>
<feature type="repeat" description="Solcar" evidence="8">
    <location>
        <begin position="260"/>
        <end position="367"/>
    </location>
</feature>
<dbReference type="Pfam" id="PF00153">
    <property type="entry name" value="Mito_carr"/>
    <property type="match status" value="4"/>
</dbReference>
<gene>
    <name evidence="10" type="ORF">SEMRO_434_G141970.1</name>
</gene>
<dbReference type="PROSITE" id="PS50920">
    <property type="entry name" value="SOLCAR"/>
    <property type="match status" value="3"/>
</dbReference>
<keyword evidence="6" id="KW-0496">Mitochondrion</keyword>
<dbReference type="EMBL" id="CAICTM010000433">
    <property type="protein sequence ID" value="CAB9510373.1"/>
    <property type="molecule type" value="Genomic_DNA"/>
</dbReference>
<evidence type="ECO:0000256" key="8">
    <source>
        <dbReference type="PROSITE-ProRule" id="PRU00282"/>
    </source>
</evidence>
<dbReference type="PANTHER" id="PTHR45758:SF4">
    <property type="entry name" value="MITOFERRIN-1"/>
    <property type="match status" value="1"/>
</dbReference>
<comment type="subcellular location">
    <subcellularLocation>
        <location evidence="1">Mitochondrion membrane</location>
        <topology evidence="1">Multi-pass membrane protein</topology>
    </subcellularLocation>
</comment>
<evidence type="ECO:0000313" key="10">
    <source>
        <dbReference type="EMBL" id="CAB9510373.1"/>
    </source>
</evidence>
<dbReference type="AlphaFoldDB" id="A0A9N8HH70"/>
<evidence type="ECO:0000256" key="5">
    <source>
        <dbReference type="ARBA" id="ARBA00022989"/>
    </source>
</evidence>
<dbReference type="SUPFAM" id="SSF103506">
    <property type="entry name" value="Mitochondrial carrier"/>
    <property type="match status" value="1"/>
</dbReference>
<evidence type="ECO:0000256" key="9">
    <source>
        <dbReference type="RuleBase" id="RU000488"/>
    </source>
</evidence>
<feature type="repeat" description="Solcar" evidence="8">
    <location>
        <begin position="15"/>
        <end position="159"/>
    </location>
</feature>
<reference evidence="10" key="1">
    <citation type="submission" date="2020-06" db="EMBL/GenBank/DDBJ databases">
        <authorList>
            <consortium name="Plant Systems Biology data submission"/>
        </authorList>
    </citation>
    <scope>NUCLEOTIDE SEQUENCE</scope>
    <source>
        <strain evidence="10">D6</strain>
    </source>
</reference>
<evidence type="ECO:0000256" key="6">
    <source>
        <dbReference type="ARBA" id="ARBA00023128"/>
    </source>
</evidence>
<protein>
    <submittedName>
        <fullName evidence="10">Uncharacterized mitochondrial carrier C8C9.12c</fullName>
    </submittedName>
</protein>
<evidence type="ECO:0000256" key="3">
    <source>
        <dbReference type="ARBA" id="ARBA00022448"/>
    </source>
</evidence>
<keyword evidence="4 8" id="KW-0812">Transmembrane</keyword>
<dbReference type="GO" id="GO:0048250">
    <property type="term" value="P:iron import into the mitochondrion"/>
    <property type="evidence" value="ECO:0007669"/>
    <property type="project" value="TreeGrafter"/>
</dbReference>
<dbReference type="PANTHER" id="PTHR45758">
    <property type="entry name" value="MITOFERRIN-1-RELATED"/>
    <property type="match status" value="1"/>
</dbReference>
<keyword evidence="3 9" id="KW-0813">Transport</keyword>
<proteinExistence type="inferred from homology"/>
<keyword evidence="5" id="KW-1133">Transmembrane helix</keyword>
<dbReference type="GO" id="GO:0031966">
    <property type="term" value="C:mitochondrial membrane"/>
    <property type="evidence" value="ECO:0007669"/>
    <property type="project" value="UniProtKB-SubCell"/>
</dbReference>
<evidence type="ECO:0000313" key="11">
    <source>
        <dbReference type="Proteomes" id="UP001153069"/>
    </source>
</evidence>
<keyword evidence="11" id="KW-1185">Reference proteome</keyword>
<sequence>MSDIDEDWEEWDGKSPFWHHCVAGSTAGLAEHTLVYPLDTVRTHIQVCANCKFSPSYQQQQVVKSTATAMHHPSSQMRGRMPLPPQQGKSHTLPQGMWQTMRFLMSEPAVLADAATTTTAEPPKPEGIMRLWRGVQTVMIGCVPAHAIYFSSYEMVKAFFTNNGNAELAWYGGMMAGATATLGHDMIMAPLDTVKQRLQIGHYRGSMSFALQQMVQKEGMVALYRSFPITLFANLPYGMIMVSTNETLKQMWTDNNHQPLTLSTTLMASAAAGFVASAATTPLDRIKTLLQTQQMAPACWPTPPAHCPQKINVASEERVVRTGYQALQHILKQEGAIGLFRGLVPRVMSHTPAVAISWTTYETAKSVLWKVTQQ</sequence>
<feature type="repeat" description="Solcar" evidence="8">
    <location>
        <begin position="164"/>
        <end position="251"/>
    </location>
</feature>
<dbReference type="GO" id="GO:0015093">
    <property type="term" value="F:ferrous iron transmembrane transporter activity"/>
    <property type="evidence" value="ECO:0007669"/>
    <property type="project" value="TreeGrafter"/>
</dbReference>
<dbReference type="Proteomes" id="UP001153069">
    <property type="component" value="Unassembled WGS sequence"/>
</dbReference>
<dbReference type="InterPro" id="IPR023395">
    <property type="entry name" value="MCP_dom_sf"/>
</dbReference>
<comment type="caution">
    <text evidence="10">The sequence shown here is derived from an EMBL/GenBank/DDBJ whole genome shotgun (WGS) entry which is preliminary data.</text>
</comment>
<accession>A0A9N8HH70</accession>
<dbReference type="OrthoDB" id="43906at2759"/>
<evidence type="ECO:0000256" key="1">
    <source>
        <dbReference type="ARBA" id="ARBA00004225"/>
    </source>
</evidence>
<name>A0A9N8HH70_9STRA</name>
<keyword evidence="7 8" id="KW-0472">Membrane</keyword>
<evidence type="ECO:0000256" key="2">
    <source>
        <dbReference type="ARBA" id="ARBA00006375"/>
    </source>
</evidence>
<comment type="similarity">
    <text evidence="2 9">Belongs to the mitochondrial carrier (TC 2.A.29) family.</text>
</comment>
<organism evidence="10 11">
    <name type="scientific">Seminavis robusta</name>
    <dbReference type="NCBI Taxonomy" id="568900"/>
    <lineage>
        <taxon>Eukaryota</taxon>
        <taxon>Sar</taxon>
        <taxon>Stramenopiles</taxon>
        <taxon>Ochrophyta</taxon>
        <taxon>Bacillariophyta</taxon>
        <taxon>Bacillariophyceae</taxon>
        <taxon>Bacillariophycidae</taxon>
        <taxon>Naviculales</taxon>
        <taxon>Naviculaceae</taxon>
        <taxon>Seminavis</taxon>
    </lineage>
</organism>